<gene>
    <name evidence="2" type="ORF">SAMN02787144_10605</name>
</gene>
<sequence>MTTHIVTSHGADFFGEDRHPLKAVGDLADYARGAISYAESGPLLDLLREPGTDRTIPAAEAAQLSELLIRVSRSRDTKPRPSALARALADAAGRAAADGEPWEWTVEAAR</sequence>
<dbReference type="Proteomes" id="UP000181909">
    <property type="component" value="Unassembled WGS sequence"/>
</dbReference>
<feature type="domain" description="DUF7739" evidence="1">
    <location>
        <begin position="10"/>
        <end position="105"/>
    </location>
</feature>
<proteinExistence type="predicted"/>
<evidence type="ECO:0000313" key="2">
    <source>
        <dbReference type="EMBL" id="SFY45094.1"/>
    </source>
</evidence>
<dbReference type="EMBL" id="FPJO01000060">
    <property type="protein sequence ID" value="SFY45094.1"/>
    <property type="molecule type" value="Genomic_DNA"/>
</dbReference>
<dbReference type="AlphaFoldDB" id="A0A1K2FCD4"/>
<dbReference type="InterPro" id="IPR056641">
    <property type="entry name" value="DUF7739"/>
</dbReference>
<organism evidence="2 3">
    <name type="scientific">Streptomyces atratus</name>
    <dbReference type="NCBI Taxonomy" id="1893"/>
    <lineage>
        <taxon>Bacteria</taxon>
        <taxon>Bacillati</taxon>
        <taxon>Actinomycetota</taxon>
        <taxon>Actinomycetes</taxon>
        <taxon>Kitasatosporales</taxon>
        <taxon>Streptomycetaceae</taxon>
        <taxon>Streptomyces</taxon>
    </lineage>
</organism>
<reference evidence="2 3" key="1">
    <citation type="submission" date="2016-11" db="EMBL/GenBank/DDBJ databases">
        <authorList>
            <person name="Jaros S."/>
            <person name="Januszkiewicz K."/>
            <person name="Wedrychowicz H."/>
        </authorList>
    </citation>
    <scope>NUCLEOTIDE SEQUENCE [LARGE SCALE GENOMIC DNA]</scope>
    <source>
        <strain evidence="2 3">OK807</strain>
    </source>
</reference>
<protein>
    <recommendedName>
        <fullName evidence="1">DUF7739 domain-containing protein</fullName>
    </recommendedName>
</protein>
<dbReference type="RefSeq" id="WP_072489692.1">
    <property type="nucleotide sequence ID" value="NZ_FPJO01000060.1"/>
</dbReference>
<evidence type="ECO:0000259" key="1">
    <source>
        <dbReference type="Pfam" id="PF24881"/>
    </source>
</evidence>
<evidence type="ECO:0000313" key="3">
    <source>
        <dbReference type="Proteomes" id="UP000181909"/>
    </source>
</evidence>
<dbReference type="OrthoDB" id="4273562at2"/>
<accession>A0A1K2FCD4</accession>
<name>A0A1K2FCD4_STRAR</name>
<dbReference type="STRING" id="1893.SAMN02787144_10605"/>
<dbReference type="Pfam" id="PF24881">
    <property type="entry name" value="DUF7739"/>
    <property type="match status" value="1"/>
</dbReference>